<dbReference type="Proteomes" id="UP000436088">
    <property type="component" value="Unassembled WGS sequence"/>
</dbReference>
<evidence type="ECO:0000313" key="2">
    <source>
        <dbReference type="EMBL" id="KAE8678627.1"/>
    </source>
</evidence>
<dbReference type="EMBL" id="VEPZ02001332">
    <property type="protein sequence ID" value="KAE8678627.1"/>
    <property type="molecule type" value="Genomic_DNA"/>
</dbReference>
<reference evidence="2" key="1">
    <citation type="submission" date="2019-09" db="EMBL/GenBank/DDBJ databases">
        <title>Draft genome information of white flower Hibiscus syriacus.</title>
        <authorList>
            <person name="Kim Y.-M."/>
        </authorList>
    </citation>
    <scope>NUCLEOTIDE SEQUENCE [LARGE SCALE GENOMIC DNA]</scope>
    <source>
        <strain evidence="2">YM2019G1</strain>
    </source>
</reference>
<proteinExistence type="predicted"/>
<keyword evidence="2" id="KW-0238">DNA-binding</keyword>
<protein>
    <submittedName>
        <fullName evidence="2">DNA-binding protein RAV1, putative isoform 1</fullName>
    </submittedName>
</protein>
<dbReference type="PANTHER" id="PTHR36368">
    <property type="entry name" value="ATP-DEPENDENT CASEINOLYTIC PROTEASE/CROTONASE FAMILY PROTEIN"/>
    <property type="match status" value="1"/>
</dbReference>
<organism evidence="2 3">
    <name type="scientific">Hibiscus syriacus</name>
    <name type="common">Rose of Sharon</name>
    <dbReference type="NCBI Taxonomy" id="106335"/>
    <lineage>
        <taxon>Eukaryota</taxon>
        <taxon>Viridiplantae</taxon>
        <taxon>Streptophyta</taxon>
        <taxon>Embryophyta</taxon>
        <taxon>Tracheophyta</taxon>
        <taxon>Spermatophyta</taxon>
        <taxon>Magnoliopsida</taxon>
        <taxon>eudicotyledons</taxon>
        <taxon>Gunneridae</taxon>
        <taxon>Pentapetalae</taxon>
        <taxon>rosids</taxon>
        <taxon>malvids</taxon>
        <taxon>Malvales</taxon>
        <taxon>Malvaceae</taxon>
        <taxon>Malvoideae</taxon>
        <taxon>Hibiscus</taxon>
    </lineage>
</organism>
<gene>
    <name evidence="2" type="ORF">F3Y22_tig00111403pilonHSYRG00179</name>
</gene>
<accession>A0A6A2YKE8</accession>
<sequence length="467" mass="53251">MEDFNSEIPGSSCSIPSEPPDIRNWFSSYKYDSFVLDTCENFGGMFSEERESDKYDLEIGEINRGKEEKVNGYEEIGNADERDNFNTKEDSLHSLSVLSEPSDIRKWFSSYVYESPLLDTNDCFKSRDSRESEGEKHELVNGESINDEFVNSDQFQEDASHKIFSAKLVKCSSSLVDVQSDSDPLFSEPLDIGNWFPDYVYESPVLDTNDELQDSLSKETLSSQDNFKSTETKCRDEVVINKKIRSNGFGKCNSYSPIRHDEQENKSASKGSHWFVVKENLSWQVDVFSEKNLEPNMEFKQELNSSIYGGYSLSELNRAESQSLDSSKKLIDRKSSFRKSSETKVRTDKVDLRKTSHGSNEKEKVAGKDNAENGFITTRKNKFERTNDENSQRGAGGILLQCSRKTGDGEKGNGVMKRKVLAETTNGRQCEAMAMEITGKWRCPQKSKTLRGPPLKQLRLERWDHRV</sequence>
<evidence type="ECO:0000313" key="3">
    <source>
        <dbReference type="Proteomes" id="UP000436088"/>
    </source>
</evidence>
<dbReference type="PANTHER" id="PTHR36368:SF1">
    <property type="entry name" value="ATP-DEPENDENT CASEINOLYTIC PROTEASE_CROTONASE FAMILY PROTEIN"/>
    <property type="match status" value="1"/>
</dbReference>
<dbReference type="OrthoDB" id="1847229at2759"/>
<evidence type="ECO:0000256" key="1">
    <source>
        <dbReference type="SAM" id="MobiDB-lite"/>
    </source>
</evidence>
<feature type="region of interest" description="Disordered" evidence="1">
    <location>
        <begin position="333"/>
        <end position="367"/>
    </location>
</feature>
<keyword evidence="3" id="KW-1185">Reference proteome</keyword>
<name>A0A6A2YKE8_HIBSY</name>
<dbReference type="GO" id="GO:0003677">
    <property type="term" value="F:DNA binding"/>
    <property type="evidence" value="ECO:0007669"/>
    <property type="project" value="UniProtKB-KW"/>
</dbReference>
<comment type="caution">
    <text evidence="2">The sequence shown here is derived from an EMBL/GenBank/DDBJ whole genome shotgun (WGS) entry which is preliminary data.</text>
</comment>
<dbReference type="AlphaFoldDB" id="A0A6A2YKE8"/>